<protein>
    <recommendedName>
        <fullName evidence="5">Ubiquitin-like protease family profile domain-containing protein</fullName>
    </recommendedName>
</protein>
<dbReference type="InterPro" id="IPR038765">
    <property type="entry name" value="Papain-like_cys_pep_sf"/>
</dbReference>
<comment type="similarity">
    <text evidence="1">Belongs to the peptidase C48 family.</text>
</comment>
<feature type="compositionally biased region" description="Basic and acidic residues" evidence="4">
    <location>
        <begin position="24"/>
        <end position="56"/>
    </location>
</feature>
<dbReference type="SUPFAM" id="SSF54001">
    <property type="entry name" value="Cysteine proteinases"/>
    <property type="match status" value="1"/>
</dbReference>
<feature type="domain" description="Ubiquitin-like protease family profile" evidence="5">
    <location>
        <begin position="62"/>
        <end position="321"/>
    </location>
</feature>
<proteinExistence type="inferred from homology"/>
<dbReference type="PROSITE" id="PS50600">
    <property type="entry name" value="ULP_PROTEASE"/>
    <property type="match status" value="1"/>
</dbReference>
<evidence type="ECO:0000256" key="4">
    <source>
        <dbReference type="SAM" id="MobiDB-lite"/>
    </source>
</evidence>
<keyword evidence="7" id="KW-1185">Reference proteome</keyword>
<keyword evidence="3" id="KW-0378">Hydrolase</keyword>
<evidence type="ECO:0000256" key="3">
    <source>
        <dbReference type="ARBA" id="ARBA00022801"/>
    </source>
</evidence>
<gene>
    <name evidence="6" type="ORF">KY290_011101</name>
</gene>
<feature type="region of interest" description="Disordered" evidence="4">
    <location>
        <begin position="1"/>
        <end position="58"/>
    </location>
</feature>
<comment type="caution">
    <text evidence="6">The sequence shown here is derived from an EMBL/GenBank/DDBJ whole genome shotgun (WGS) entry which is preliminary data.</text>
</comment>
<dbReference type="Pfam" id="PF02902">
    <property type="entry name" value="Peptidase_C48"/>
    <property type="match status" value="1"/>
</dbReference>
<dbReference type="InterPro" id="IPR003653">
    <property type="entry name" value="Peptidase_C48_C"/>
</dbReference>
<dbReference type="EMBL" id="JAIVGD010000005">
    <property type="protein sequence ID" value="KAH0773964.1"/>
    <property type="molecule type" value="Genomic_DNA"/>
</dbReference>
<evidence type="ECO:0000313" key="6">
    <source>
        <dbReference type="EMBL" id="KAH0773964.1"/>
    </source>
</evidence>
<accession>A0ABQ7VZN4</accession>
<evidence type="ECO:0000256" key="2">
    <source>
        <dbReference type="ARBA" id="ARBA00022670"/>
    </source>
</evidence>
<dbReference type="Gene3D" id="3.40.395.10">
    <property type="entry name" value="Adenoviral Proteinase, Chain A"/>
    <property type="match status" value="1"/>
</dbReference>
<dbReference type="PANTHER" id="PTHR31470">
    <property type="entry name" value="CYSTEINE PROTEINASES SUPERFAMILY PROTEIN-RELATED-RELATED"/>
    <property type="match status" value="1"/>
</dbReference>
<evidence type="ECO:0000259" key="5">
    <source>
        <dbReference type="PROSITE" id="PS50600"/>
    </source>
</evidence>
<keyword evidence="2" id="KW-0645">Protease</keyword>
<feature type="compositionally biased region" description="Polar residues" evidence="4">
    <location>
        <begin position="1"/>
        <end position="12"/>
    </location>
</feature>
<sequence>MTTAPVSHSNLNGKDKEEEEEEKEKEQEKEEQEKEKEKEQENEKEKVKKKVKEKEKKKEKKVKVVSCDMKQQYPFEGFNIDGEGPTELMSSFSQWISEGFYKHHAKKRDKDDHYLANCSDLEFKQLDFVFAFPKKKDWFYVMSQPNKCWTDEKSKQQSHSKYRYTTTNCFFKTYIDNVSVVPEYENKIVGTIKGFGIPAKLPWHLTDKVYVPVNCNREFHWVLAVIVLKERHIKVYDSMSSSRTNRKLCAEIQKLSTMLPKYLESNRFYEQKDRTNWSVLESYQGKNKSHPFEVIHVTGIAQQASNSLDCGVFVAAYAEFLSDGLQIPSDGIISQSLRLRYVSLLWNYGILKARSGYVSNNEGPQRPRPKKAKFIDENFVVTTID</sequence>
<reference evidence="6 7" key="1">
    <citation type="journal article" date="2021" name="bioRxiv">
        <title>Chromosome-scale and haplotype-resolved genome assembly of a tetraploid potato cultivar.</title>
        <authorList>
            <person name="Sun H."/>
            <person name="Jiao W.-B."/>
            <person name="Krause K."/>
            <person name="Campoy J.A."/>
            <person name="Goel M."/>
            <person name="Folz-Donahue K."/>
            <person name="Kukat C."/>
            <person name="Huettel B."/>
            <person name="Schneeberger K."/>
        </authorList>
    </citation>
    <scope>NUCLEOTIDE SEQUENCE [LARGE SCALE GENOMIC DNA]</scope>
    <source>
        <strain evidence="6">SolTubOtavaFocal</strain>
        <tissue evidence="6">Leaves</tissue>
    </source>
</reference>
<organism evidence="6 7">
    <name type="scientific">Solanum tuberosum</name>
    <name type="common">Potato</name>
    <dbReference type="NCBI Taxonomy" id="4113"/>
    <lineage>
        <taxon>Eukaryota</taxon>
        <taxon>Viridiplantae</taxon>
        <taxon>Streptophyta</taxon>
        <taxon>Embryophyta</taxon>
        <taxon>Tracheophyta</taxon>
        <taxon>Spermatophyta</taxon>
        <taxon>Magnoliopsida</taxon>
        <taxon>eudicotyledons</taxon>
        <taxon>Gunneridae</taxon>
        <taxon>Pentapetalae</taxon>
        <taxon>asterids</taxon>
        <taxon>lamiids</taxon>
        <taxon>Solanales</taxon>
        <taxon>Solanaceae</taxon>
        <taxon>Solanoideae</taxon>
        <taxon>Solaneae</taxon>
        <taxon>Solanum</taxon>
    </lineage>
</organism>
<evidence type="ECO:0000256" key="1">
    <source>
        <dbReference type="ARBA" id="ARBA00005234"/>
    </source>
</evidence>
<dbReference type="Proteomes" id="UP000826656">
    <property type="component" value="Unassembled WGS sequence"/>
</dbReference>
<evidence type="ECO:0000313" key="7">
    <source>
        <dbReference type="Proteomes" id="UP000826656"/>
    </source>
</evidence>
<dbReference type="PANTHER" id="PTHR31470:SF46">
    <property type="entry name" value="ULP1 PROTEASE FAMILY, C-TERMINAL CATALYTIC DOMAIN CONTAINING PROTEIN"/>
    <property type="match status" value="1"/>
</dbReference>
<name>A0ABQ7VZN4_SOLTU</name>